<dbReference type="EC" id="2.7.7.87" evidence="3"/>
<dbReference type="InterPro" id="IPR006070">
    <property type="entry name" value="Sua5-like_dom"/>
</dbReference>
<evidence type="ECO:0000256" key="10">
    <source>
        <dbReference type="ARBA" id="ARBA00029774"/>
    </source>
</evidence>
<evidence type="ECO:0000313" key="14">
    <source>
        <dbReference type="Proteomes" id="UP000740727"/>
    </source>
</evidence>
<dbReference type="Pfam" id="PF03481">
    <property type="entry name" value="Sua5_C"/>
    <property type="match status" value="1"/>
</dbReference>
<dbReference type="InterPro" id="IPR050156">
    <property type="entry name" value="TC-AMP_synthase_SUA5"/>
</dbReference>
<dbReference type="GO" id="GO:0003725">
    <property type="term" value="F:double-stranded RNA binding"/>
    <property type="evidence" value="ECO:0007669"/>
    <property type="project" value="InterPro"/>
</dbReference>
<comment type="subcellular location">
    <subcellularLocation>
        <location evidence="1">Cytoplasm</location>
    </subcellularLocation>
</comment>
<dbReference type="SUPFAM" id="SSF55821">
    <property type="entry name" value="YrdC/RibB"/>
    <property type="match status" value="1"/>
</dbReference>
<dbReference type="Proteomes" id="UP000740727">
    <property type="component" value="Unassembled WGS sequence"/>
</dbReference>
<dbReference type="EMBL" id="RFXN01000070">
    <property type="protein sequence ID" value="NBR94184.1"/>
    <property type="molecule type" value="Genomic_DNA"/>
</dbReference>
<keyword evidence="9" id="KW-0067">ATP-binding</keyword>
<evidence type="ECO:0000256" key="9">
    <source>
        <dbReference type="ARBA" id="ARBA00022840"/>
    </source>
</evidence>
<keyword evidence="8" id="KW-0547">Nucleotide-binding</keyword>
<name>A0A965GCV7_9PROT</name>
<comment type="catalytic activity">
    <reaction evidence="11">
        <text>L-threonine + hydrogencarbonate + ATP = L-threonylcarbamoyladenylate + diphosphate + H2O</text>
        <dbReference type="Rhea" id="RHEA:36407"/>
        <dbReference type="ChEBI" id="CHEBI:15377"/>
        <dbReference type="ChEBI" id="CHEBI:17544"/>
        <dbReference type="ChEBI" id="CHEBI:30616"/>
        <dbReference type="ChEBI" id="CHEBI:33019"/>
        <dbReference type="ChEBI" id="CHEBI:57926"/>
        <dbReference type="ChEBI" id="CHEBI:73682"/>
        <dbReference type="EC" id="2.7.7.87"/>
    </reaction>
</comment>
<dbReference type="GO" id="GO:0006450">
    <property type="term" value="P:regulation of translational fidelity"/>
    <property type="evidence" value="ECO:0007669"/>
    <property type="project" value="TreeGrafter"/>
</dbReference>
<keyword evidence="6" id="KW-0819">tRNA processing</keyword>
<dbReference type="PANTHER" id="PTHR17490">
    <property type="entry name" value="SUA5"/>
    <property type="match status" value="1"/>
</dbReference>
<evidence type="ECO:0000256" key="2">
    <source>
        <dbReference type="ARBA" id="ARBA00007663"/>
    </source>
</evidence>
<evidence type="ECO:0000256" key="11">
    <source>
        <dbReference type="ARBA" id="ARBA00048366"/>
    </source>
</evidence>
<dbReference type="InterPro" id="IPR005145">
    <property type="entry name" value="Sua5_C"/>
</dbReference>
<evidence type="ECO:0000256" key="3">
    <source>
        <dbReference type="ARBA" id="ARBA00012584"/>
    </source>
</evidence>
<dbReference type="InterPro" id="IPR038385">
    <property type="entry name" value="Sua5/YwlC_C"/>
</dbReference>
<evidence type="ECO:0000313" key="13">
    <source>
        <dbReference type="EMBL" id="NBR94184.1"/>
    </source>
</evidence>
<dbReference type="InterPro" id="IPR017945">
    <property type="entry name" value="DHBP_synth_RibB-like_a/b_dom"/>
</dbReference>
<protein>
    <recommendedName>
        <fullName evidence="10">L-threonylcarbamoyladenylate synthase</fullName>
        <ecNumber evidence="3">2.7.7.87</ecNumber>
    </recommendedName>
    <alternativeName>
        <fullName evidence="10">L-threonylcarbamoyladenylate synthase</fullName>
    </alternativeName>
</protein>
<feature type="domain" description="YrdC-like" evidence="12">
    <location>
        <begin position="16"/>
        <end position="206"/>
    </location>
</feature>
<dbReference type="AlphaFoldDB" id="A0A965GCV7"/>
<dbReference type="FunFam" id="3.90.870.10:FF:000009">
    <property type="entry name" value="Threonylcarbamoyl-AMP synthase, putative"/>
    <property type="match status" value="1"/>
</dbReference>
<accession>A0A965GCV7</accession>
<dbReference type="GO" id="GO:0005737">
    <property type="term" value="C:cytoplasm"/>
    <property type="evidence" value="ECO:0007669"/>
    <property type="project" value="UniProtKB-SubCell"/>
</dbReference>
<keyword evidence="5" id="KW-0808">Transferase</keyword>
<dbReference type="PANTHER" id="PTHR17490:SF16">
    <property type="entry name" value="THREONYLCARBAMOYL-AMP SYNTHASE"/>
    <property type="match status" value="1"/>
</dbReference>
<proteinExistence type="inferred from homology"/>
<sequence>MCAQSSGGAILSNCSADAIALAAEKLRTGGLVAFPTETVYGLGADASNPEAVARIYQVKGRPHDHPVIVHLSDANKLDKWASEIPEYAITLARNFWPGPMTLILPRNASVGDFITGGQASVGIRIPNNPIALELIKRAGVGVAAPSANRFGAISPTTALAVQEEIGSYLDSERDVILDGGASDVGVESTIIECLGKAPKILRPGAITKEMIEEVTGLTVDEGASEVRTSGTLEQHYSPKAKVFLLDCENPVVACIVGVGFLALEKFPTPDGAIRLASPTSNEEYARALYDALRETVVVALVALLPISPARADGPANNSAPTISGTLAVGQALSIAPGSWTPSPASYTYQWWSCSSQTIATCSLISGATCRTSNHWFSVGRNNAFIK</sequence>
<dbReference type="Gene3D" id="2.60.40.2700">
    <property type="match status" value="1"/>
</dbReference>
<evidence type="ECO:0000256" key="6">
    <source>
        <dbReference type="ARBA" id="ARBA00022694"/>
    </source>
</evidence>
<dbReference type="NCBIfam" id="TIGR00057">
    <property type="entry name" value="L-threonylcarbamoyladenylate synthase"/>
    <property type="match status" value="1"/>
</dbReference>
<dbReference type="Gene3D" id="3.40.50.11030">
    <property type="entry name" value="Threonylcarbamoyl-AMP synthase, C-terminal domain"/>
    <property type="match status" value="1"/>
</dbReference>
<evidence type="ECO:0000256" key="5">
    <source>
        <dbReference type="ARBA" id="ARBA00022679"/>
    </source>
</evidence>
<evidence type="ECO:0000256" key="4">
    <source>
        <dbReference type="ARBA" id="ARBA00022490"/>
    </source>
</evidence>
<dbReference type="Pfam" id="PF01300">
    <property type="entry name" value="Sua5_yciO_yrdC"/>
    <property type="match status" value="1"/>
</dbReference>
<comment type="caution">
    <text evidence="13">The sequence shown here is derived from an EMBL/GenBank/DDBJ whole genome shotgun (WGS) entry which is preliminary data.</text>
</comment>
<dbReference type="PROSITE" id="PS51163">
    <property type="entry name" value="YRDC"/>
    <property type="match status" value="1"/>
</dbReference>
<evidence type="ECO:0000259" key="12">
    <source>
        <dbReference type="PROSITE" id="PS51163"/>
    </source>
</evidence>
<dbReference type="GO" id="GO:0061710">
    <property type="term" value="F:L-threonylcarbamoyladenylate synthase"/>
    <property type="evidence" value="ECO:0007669"/>
    <property type="project" value="UniProtKB-EC"/>
</dbReference>
<evidence type="ECO:0000256" key="8">
    <source>
        <dbReference type="ARBA" id="ARBA00022741"/>
    </source>
</evidence>
<dbReference type="Gene3D" id="3.90.870.10">
    <property type="entry name" value="DHBP synthase"/>
    <property type="match status" value="1"/>
</dbReference>
<gene>
    <name evidence="13" type="ORF">EBT44_05030</name>
</gene>
<keyword evidence="7" id="KW-0548">Nucleotidyltransferase</keyword>
<comment type="similarity">
    <text evidence="2">Belongs to the SUA5 family.</text>
</comment>
<organism evidence="13 14">
    <name type="scientific">Candidatus Fonsibacter lacus</name>
    <dbReference type="NCBI Taxonomy" id="2576439"/>
    <lineage>
        <taxon>Bacteria</taxon>
        <taxon>Pseudomonadati</taxon>
        <taxon>Pseudomonadota</taxon>
        <taxon>Alphaproteobacteria</taxon>
        <taxon>Candidatus Pelagibacterales</taxon>
        <taxon>Candidatus Pelagibacterales incertae sedis</taxon>
        <taxon>Candidatus Fonsibacter</taxon>
    </lineage>
</organism>
<dbReference type="GO" id="GO:0008033">
    <property type="term" value="P:tRNA processing"/>
    <property type="evidence" value="ECO:0007669"/>
    <property type="project" value="UniProtKB-KW"/>
</dbReference>
<reference evidence="13" key="1">
    <citation type="submission" date="2018-10" db="EMBL/GenBank/DDBJ databases">
        <title>Iterative Subtractive Binning of Freshwater Chronoseries Metagenomes Recovers Nearly Complete Genomes from over Four Hundred Novel Species.</title>
        <authorList>
            <person name="Rodriguez-R L.M."/>
            <person name="Tsementzi D."/>
            <person name="Luo C."/>
            <person name="Konstantinidis K.T."/>
        </authorList>
    </citation>
    <scope>NUCLEOTIDE SEQUENCE</scope>
    <source>
        <strain evidence="13">WB5_2A_028</strain>
    </source>
</reference>
<dbReference type="GO" id="GO:0005524">
    <property type="term" value="F:ATP binding"/>
    <property type="evidence" value="ECO:0007669"/>
    <property type="project" value="UniProtKB-KW"/>
</dbReference>
<evidence type="ECO:0000256" key="1">
    <source>
        <dbReference type="ARBA" id="ARBA00004496"/>
    </source>
</evidence>
<evidence type="ECO:0000256" key="7">
    <source>
        <dbReference type="ARBA" id="ARBA00022695"/>
    </source>
</evidence>
<dbReference type="GO" id="GO:0000049">
    <property type="term" value="F:tRNA binding"/>
    <property type="evidence" value="ECO:0007669"/>
    <property type="project" value="TreeGrafter"/>
</dbReference>
<keyword evidence="4" id="KW-0963">Cytoplasm</keyword>